<dbReference type="ZFIN" id="ZDB-GENE-110411-28">
    <property type="gene designation" value="si:ch73-111e15.1"/>
</dbReference>
<evidence type="ECO:0000256" key="5">
    <source>
        <dbReference type="SAM" id="MobiDB-lite"/>
    </source>
</evidence>
<dbReference type="OMA" id="YWEAEQP"/>
<keyword evidence="2" id="KW-0430">Lectin</keyword>
<dbReference type="eggNOG" id="KOG4297">
    <property type="taxonomic scope" value="Eukaryota"/>
</dbReference>
<accession>A0A8M2BJT7</accession>
<dbReference type="Pfam" id="PF00059">
    <property type="entry name" value="Lectin_C"/>
    <property type="match status" value="1"/>
</dbReference>
<dbReference type="STRING" id="7955.ENSDARP00000124091"/>
<sequence>MDDDIYKNVNGTESEGMNRERGVKMEDMYVNAGSVGNHDYRTNSNTQQPPQNTGSNPVKTRSSRAALVCLVLLCFLLLTAVIALSVYIYTNQPNYPEERHQLLTKITNLTENKDELLTNIENLLKDREQLIQQHQIIAGWTYFQSSFYYLSNESKSWTDSRGDCKGRKADLITINNRQEQDFVMTLTRNKEFWIGLTDSEKEGQWKWVDGSTLTTGFWASFRSITEPNGGTRENCVLTHLKRHPELIGWIDHNCDASYQWICEKSILPVTF</sequence>
<feature type="coiled-coil region" evidence="4">
    <location>
        <begin position="99"/>
        <end position="133"/>
    </location>
</feature>
<feature type="domain" description="C-type lectin" evidence="7">
    <location>
        <begin position="143"/>
        <end position="263"/>
    </location>
</feature>
<dbReference type="GO" id="GO:0009897">
    <property type="term" value="C:external side of plasma membrane"/>
    <property type="evidence" value="ECO:0000318"/>
    <property type="project" value="GO_Central"/>
</dbReference>
<organism evidence="8">
    <name type="scientific">Danio rerio</name>
    <name type="common">Zebrafish</name>
    <name type="synonym">Brachydanio rerio</name>
    <dbReference type="NCBI Taxonomy" id="7955"/>
    <lineage>
        <taxon>Eukaryota</taxon>
        <taxon>Metazoa</taxon>
        <taxon>Chordata</taxon>
        <taxon>Craniata</taxon>
        <taxon>Vertebrata</taxon>
        <taxon>Euteleostomi</taxon>
        <taxon>Actinopterygii</taxon>
        <taxon>Neopterygii</taxon>
        <taxon>Teleostei</taxon>
        <taxon>Ostariophysi</taxon>
        <taxon>Cypriniformes</taxon>
        <taxon>Danionidae</taxon>
        <taxon>Danioninae</taxon>
        <taxon>Danio</taxon>
    </lineage>
</organism>
<dbReference type="PaxDb" id="7955-ENSDARP00000124091"/>
<dbReference type="PANTHER" id="PTHR45710:SF8">
    <property type="entry name" value="RERATING FAMILY MEMBER 4"/>
    <property type="match status" value="1"/>
</dbReference>
<dbReference type="SMART" id="SM00034">
    <property type="entry name" value="CLECT"/>
    <property type="match status" value="1"/>
</dbReference>
<evidence type="ECO:0000256" key="3">
    <source>
        <dbReference type="ARBA" id="ARBA00023157"/>
    </source>
</evidence>
<dbReference type="InterPro" id="IPR050828">
    <property type="entry name" value="C-type_lectin/matrix_domain"/>
</dbReference>
<dbReference type="GO" id="GO:0030246">
    <property type="term" value="F:carbohydrate binding"/>
    <property type="evidence" value="ECO:0000318"/>
    <property type="project" value="GO_Central"/>
</dbReference>
<keyword evidence="4" id="KW-0175">Coiled coil</keyword>
<name>A0A8M2BJT7_DANRE</name>
<dbReference type="InterPro" id="IPR018378">
    <property type="entry name" value="C-type_lectin_CS"/>
</dbReference>
<dbReference type="Gene3D" id="3.10.100.10">
    <property type="entry name" value="Mannose-Binding Protein A, subunit A"/>
    <property type="match status" value="1"/>
</dbReference>
<dbReference type="PANTHER" id="PTHR45710">
    <property type="entry name" value="C-TYPE LECTIN DOMAIN-CONTAINING PROTEIN 180"/>
    <property type="match status" value="1"/>
</dbReference>
<dbReference type="EMBL" id="BX005027">
    <property type="status" value="NOT_ANNOTATED_CDS"/>
    <property type="molecule type" value="Genomic_DNA"/>
</dbReference>
<reference evidence="8" key="1">
    <citation type="submission" date="2011-07" db="UniProtKB">
        <authorList>
            <consortium name="Ensembl"/>
        </authorList>
    </citation>
    <scope>IDENTIFICATION</scope>
    <source>
        <strain evidence="8">Tuebingen</strain>
    </source>
</reference>
<dbReference type="OrthoDB" id="8950604at2759"/>
<dbReference type="Ensembl" id="ENSDART00000149470.2">
    <property type="protein sequence ID" value="ENSDARP00000124091.1"/>
    <property type="gene ID" value="ENSDARG00000008182.9"/>
</dbReference>
<proteinExistence type="predicted"/>
<evidence type="ECO:0000313" key="8">
    <source>
        <dbReference type="Ensembl" id="ENSDARP00000124091"/>
    </source>
</evidence>
<comment type="subcellular location">
    <subcellularLocation>
        <location evidence="1">Cell membrane</location>
        <topology evidence="1">Single-pass type II membrane protein</topology>
    </subcellularLocation>
</comment>
<dbReference type="KEGG" id="dre:101885260"/>
<dbReference type="HOGENOM" id="CLU_049894_7_0_1"/>
<feature type="compositionally biased region" description="Basic and acidic residues" evidence="5">
    <location>
        <begin position="16"/>
        <end position="27"/>
    </location>
</feature>
<dbReference type="PROSITE" id="PS00615">
    <property type="entry name" value="C_TYPE_LECTIN_1"/>
    <property type="match status" value="1"/>
</dbReference>
<keyword evidence="6" id="KW-1133">Transmembrane helix</keyword>
<keyword evidence="6" id="KW-0472">Membrane</keyword>
<dbReference type="AGR" id="ZFIN:ZDB-GENE-110411-28"/>
<feature type="compositionally biased region" description="Polar residues" evidence="5">
    <location>
        <begin position="42"/>
        <end position="59"/>
    </location>
</feature>
<dbReference type="GeneTree" id="ENSGT01020000230338"/>
<dbReference type="Gene3D" id="1.20.5.400">
    <property type="match status" value="1"/>
</dbReference>
<feature type="region of interest" description="Disordered" evidence="5">
    <location>
        <begin position="1"/>
        <end position="59"/>
    </location>
</feature>
<keyword evidence="6" id="KW-0812">Transmembrane</keyword>
<evidence type="ECO:0000313" key="9">
    <source>
        <dbReference type="ZFIN" id="ZDB-GENE-110411-28"/>
    </source>
</evidence>
<protein>
    <submittedName>
        <fullName evidence="8">Si:ch73-111e15.1</fullName>
    </submittedName>
</protein>
<evidence type="ECO:0000256" key="2">
    <source>
        <dbReference type="ARBA" id="ARBA00022734"/>
    </source>
</evidence>
<dbReference type="InterPro" id="IPR016186">
    <property type="entry name" value="C-type_lectin-like/link_sf"/>
</dbReference>
<dbReference type="InterPro" id="IPR033989">
    <property type="entry name" value="CD209-like_CTLD"/>
</dbReference>
<gene>
    <name evidence="8 9" type="primary">si:ch73-111e15.1</name>
</gene>
<feature type="transmembrane region" description="Helical" evidence="6">
    <location>
        <begin position="65"/>
        <end position="89"/>
    </location>
</feature>
<dbReference type="AlphaFoldDB" id="A0A8M2BJT7"/>
<reference evidence="8" key="2">
    <citation type="journal article" date="2013" name="Nature">
        <title>The zebrafish reference genome sequence and its relationship to the human genome.</title>
        <authorList>
            <consortium name="Genome Reference Consortium Zebrafish"/>
            <person name="Howe K."/>
            <person name="Clark M.D."/>
            <person name="Torroja C.F."/>
            <person name="Torrance J."/>
            <person name="Berthelot C."/>
            <person name="Muffato M."/>
            <person name="Collins J.E."/>
            <person name="Humphray S."/>
            <person name="McLaren K."/>
            <person name="Matthews L."/>
            <person name="McLaren S."/>
            <person name="Sealy I."/>
            <person name="Caccamo M."/>
            <person name="Churcher C."/>
            <person name="Scott C."/>
            <person name="Barrett J.C."/>
            <person name="Koch R."/>
            <person name="Rauch G.J."/>
            <person name="White S."/>
            <person name="Chow W."/>
            <person name="Kilian B."/>
            <person name="Quintais L.T."/>
            <person name="Guerra-Assuncao J.A."/>
            <person name="Zhou Y."/>
            <person name="Gu Y."/>
            <person name="Yen J."/>
            <person name="Vogel J.H."/>
            <person name="Eyre T."/>
            <person name="Redmond S."/>
            <person name="Banerjee R."/>
            <person name="Chi J."/>
            <person name="Fu B."/>
            <person name="Langley E."/>
            <person name="Maguire S.F."/>
            <person name="Laird G.K."/>
            <person name="Lloyd D."/>
            <person name="Kenyon E."/>
            <person name="Donaldson S."/>
            <person name="Sehra H."/>
            <person name="Almeida-King J."/>
            <person name="Loveland J."/>
            <person name="Trevanion S."/>
            <person name="Jones M."/>
            <person name="Quail M."/>
            <person name="Willey D."/>
            <person name="Hunt A."/>
            <person name="Burton J."/>
            <person name="Sims S."/>
            <person name="McLay K."/>
            <person name="Plumb B."/>
            <person name="Davis J."/>
            <person name="Clee C."/>
            <person name="Oliver K."/>
            <person name="Clark R."/>
            <person name="Riddle C."/>
            <person name="Elliot D."/>
            <person name="Eliott D."/>
            <person name="Threadgold G."/>
            <person name="Harden G."/>
            <person name="Ware D."/>
            <person name="Begum S."/>
            <person name="Mortimore B."/>
            <person name="Mortimer B."/>
            <person name="Kerry G."/>
            <person name="Heath P."/>
            <person name="Phillimore B."/>
            <person name="Tracey A."/>
            <person name="Corby N."/>
            <person name="Dunn M."/>
            <person name="Johnson C."/>
            <person name="Wood J."/>
            <person name="Clark S."/>
            <person name="Pelan S."/>
            <person name="Griffiths G."/>
            <person name="Smith M."/>
            <person name="Glithero R."/>
            <person name="Howden P."/>
            <person name="Barker N."/>
            <person name="Lloyd C."/>
            <person name="Stevens C."/>
            <person name="Harley J."/>
            <person name="Holt K."/>
            <person name="Panagiotidis G."/>
            <person name="Lovell J."/>
            <person name="Beasley H."/>
            <person name="Henderson C."/>
            <person name="Gordon D."/>
            <person name="Auger K."/>
            <person name="Wright D."/>
            <person name="Collins J."/>
            <person name="Raisen C."/>
            <person name="Dyer L."/>
            <person name="Leung K."/>
            <person name="Robertson L."/>
            <person name="Ambridge K."/>
            <person name="Leongamornlert D."/>
            <person name="McGuire S."/>
            <person name="Gilderthorp R."/>
            <person name="Griffiths C."/>
            <person name="Manthravadi D."/>
            <person name="Nichol S."/>
            <person name="Barker G."/>
            <person name="Whitehead S."/>
            <person name="Kay M."/>
            <person name="Brown J."/>
            <person name="Murnane C."/>
            <person name="Gray E."/>
            <person name="Humphries M."/>
            <person name="Sycamore N."/>
            <person name="Barker D."/>
            <person name="Saunders D."/>
            <person name="Wallis J."/>
            <person name="Babbage A."/>
            <person name="Hammond S."/>
            <person name="Mashreghi-Mohammadi M."/>
            <person name="Barr L."/>
            <person name="Martin S."/>
            <person name="Wray P."/>
            <person name="Ellington A."/>
            <person name="Matthews N."/>
            <person name="Ellwood M."/>
            <person name="Woodmansey R."/>
            <person name="Clark G."/>
            <person name="Cooper J."/>
            <person name="Cooper J."/>
            <person name="Tromans A."/>
            <person name="Grafham D."/>
            <person name="Skuce C."/>
            <person name="Pandian R."/>
            <person name="Andrews R."/>
            <person name="Harrison E."/>
            <person name="Kimberley A."/>
            <person name="Garnett J."/>
            <person name="Fosker N."/>
            <person name="Hall R."/>
            <person name="Garner P."/>
            <person name="Kelly D."/>
            <person name="Bird C."/>
            <person name="Palmer S."/>
            <person name="Gehring I."/>
            <person name="Berger A."/>
            <person name="Dooley C.M."/>
            <person name="Ersan-Urun Z."/>
            <person name="Eser C."/>
            <person name="Geiger H."/>
            <person name="Geisler M."/>
            <person name="Karotki L."/>
            <person name="Kirn A."/>
            <person name="Konantz J."/>
            <person name="Konantz M."/>
            <person name="Oberlander M."/>
            <person name="Rudolph-Geiger S."/>
            <person name="Teucke M."/>
            <person name="Lanz C."/>
            <person name="Raddatz G."/>
            <person name="Osoegawa K."/>
            <person name="Zhu B."/>
            <person name="Rapp A."/>
            <person name="Widaa S."/>
            <person name="Langford C."/>
            <person name="Yang F."/>
            <person name="Schuster S.C."/>
            <person name="Carter N.P."/>
            <person name="Harrow J."/>
            <person name="Ning Z."/>
            <person name="Herrero J."/>
            <person name="Searle S.M."/>
            <person name="Enright A."/>
            <person name="Geisler R."/>
            <person name="Plasterk R.H."/>
            <person name="Lee C."/>
            <person name="Westerfield M."/>
            <person name="de Jong P.J."/>
            <person name="Zon L.I."/>
            <person name="Postlethwait J.H."/>
            <person name="Nusslein-Volhard C."/>
            <person name="Hubbard T.J."/>
            <person name="Roest Crollius H."/>
            <person name="Rogers J."/>
            <person name="Stemple D.L."/>
        </authorList>
    </citation>
    <scope>NUCLEOTIDE SEQUENCE [LARGE SCALE GENOMIC DNA]</scope>
    <source>
        <strain evidence="8">Tuebingen</strain>
    </source>
</reference>
<dbReference type="GO" id="GO:0006955">
    <property type="term" value="P:immune response"/>
    <property type="evidence" value="ECO:0000318"/>
    <property type="project" value="GO_Central"/>
</dbReference>
<accession>F8W3G6</accession>
<dbReference type="GO" id="GO:0038187">
    <property type="term" value="F:pattern recognition receptor activity"/>
    <property type="evidence" value="ECO:0000318"/>
    <property type="project" value="GO_Central"/>
</dbReference>
<evidence type="ECO:0000259" key="7">
    <source>
        <dbReference type="PROSITE" id="PS50041"/>
    </source>
</evidence>
<dbReference type="CDD" id="cd03590">
    <property type="entry name" value="CLECT_DC-SIGN_like"/>
    <property type="match status" value="1"/>
</dbReference>
<dbReference type="InterPro" id="IPR001304">
    <property type="entry name" value="C-type_lectin-like"/>
</dbReference>
<dbReference type="Bgee" id="ENSDARG00000008182">
    <property type="expression patterns" value="Expressed in spleen and 7 other cell types or tissues"/>
</dbReference>
<keyword evidence="3" id="KW-1015">Disulfide bond</keyword>
<dbReference type="InterPro" id="IPR016187">
    <property type="entry name" value="CTDL_fold"/>
</dbReference>
<dbReference type="SUPFAM" id="SSF56436">
    <property type="entry name" value="C-type lectin-like"/>
    <property type="match status" value="1"/>
</dbReference>
<evidence type="ECO:0000256" key="4">
    <source>
        <dbReference type="SAM" id="Coils"/>
    </source>
</evidence>
<dbReference type="PROSITE" id="PS50041">
    <property type="entry name" value="C_TYPE_LECTIN_2"/>
    <property type="match status" value="1"/>
</dbReference>
<evidence type="ECO:0000256" key="1">
    <source>
        <dbReference type="ARBA" id="ARBA00004401"/>
    </source>
</evidence>
<evidence type="ECO:0000256" key="6">
    <source>
        <dbReference type="SAM" id="Phobius"/>
    </source>
</evidence>